<dbReference type="PANTHER" id="PTHR34700:SF4">
    <property type="entry name" value="PHAGE-LIKE ELEMENT PBSX PROTEIN XKDP"/>
    <property type="match status" value="1"/>
</dbReference>
<evidence type="ECO:0000313" key="3">
    <source>
        <dbReference type="Proteomes" id="UP000220752"/>
    </source>
</evidence>
<comment type="caution">
    <text evidence="2">The sequence shown here is derived from an EMBL/GenBank/DDBJ whole genome shotgun (WGS) entry which is preliminary data.</text>
</comment>
<dbReference type="InterPro" id="IPR036779">
    <property type="entry name" value="LysM_dom_sf"/>
</dbReference>
<name>A0A2A6Z7M5_9FIRM</name>
<organism evidence="2 3">
    <name type="scientific">Faecalibacterium langellae</name>
    <dbReference type="NCBI Taxonomy" id="3435293"/>
    <lineage>
        <taxon>Bacteria</taxon>
        <taxon>Bacillati</taxon>
        <taxon>Bacillota</taxon>
        <taxon>Clostridia</taxon>
        <taxon>Eubacteriales</taxon>
        <taxon>Oscillospiraceae</taxon>
        <taxon>Faecalibacterium</taxon>
    </lineage>
</organism>
<dbReference type="Pfam" id="PF01476">
    <property type="entry name" value="LysM"/>
    <property type="match status" value="1"/>
</dbReference>
<dbReference type="PANTHER" id="PTHR34700">
    <property type="entry name" value="POTASSIUM BINDING PROTEIN KBP"/>
    <property type="match status" value="1"/>
</dbReference>
<dbReference type="SUPFAM" id="SSF54106">
    <property type="entry name" value="LysM domain"/>
    <property type="match status" value="1"/>
</dbReference>
<dbReference type="CDD" id="cd00118">
    <property type="entry name" value="LysM"/>
    <property type="match status" value="1"/>
</dbReference>
<dbReference type="InterPro" id="IPR052196">
    <property type="entry name" value="Bact_Kbp"/>
</dbReference>
<sequence>MLPEIVYLTQLDTGTRIALPLTPEKVSDKREGNFISYNILNVGEVKIPNGEKLAQFSWNGILPGVSMLGMGIVSLFDWKPPRVMIGILDGWKKNRKKLRLLVTGTAINHDVYIQNFTVTHEYFDRAEYSISFVQAKDILIKTTDEADGKTDGGSLDERPASAAAAASTQATGKTYTVKPGDTLWSISKKYLGNGSRYSEIYNSNKAVIGSNPNLIKPGQVLTIPG</sequence>
<dbReference type="InterPro" id="IPR018392">
    <property type="entry name" value="LysM"/>
</dbReference>
<accession>A0A2A6Z7M5</accession>
<dbReference type="Proteomes" id="UP000220752">
    <property type="component" value="Unassembled WGS sequence"/>
</dbReference>
<dbReference type="EMBL" id="NMTQ01000037">
    <property type="protein sequence ID" value="PDX57373.1"/>
    <property type="molecule type" value="Genomic_DNA"/>
</dbReference>
<dbReference type="AlphaFoldDB" id="A0A2A6Z7M5"/>
<feature type="domain" description="LysM" evidence="1">
    <location>
        <begin position="173"/>
        <end position="223"/>
    </location>
</feature>
<keyword evidence="3" id="KW-1185">Reference proteome</keyword>
<dbReference type="SMART" id="SM00257">
    <property type="entry name" value="LysM"/>
    <property type="match status" value="1"/>
</dbReference>
<gene>
    <name evidence="2" type="ORF">CGS46_12680</name>
</gene>
<proteinExistence type="predicted"/>
<dbReference type="Gene3D" id="3.10.350.10">
    <property type="entry name" value="LysM domain"/>
    <property type="match status" value="1"/>
</dbReference>
<reference evidence="2 3" key="1">
    <citation type="journal article" date="2017" name="Front. Microbiol.">
        <title>New Insights into the Diversity of the Genus Faecalibacterium.</title>
        <authorList>
            <person name="Benevides L."/>
            <person name="Burman S."/>
            <person name="Martin R."/>
            <person name="Robert V."/>
            <person name="Thomas M."/>
            <person name="Miquel S."/>
            <person name="Chain F."/>
            <person name="Sokol H."/>
            <person name="Bermudez-Humaran L.G."/>
            <person name="Morrison M."/>
            <person name="Langella P."/>
            <person name="Azevedo V.A."/>
            <person name="Chatel J.M."/>
            <person name="Soares S."/>
        </authorList>
    </citation>
    <scope>NUCLEOTIDE SEQUENCE [LARGE SCALE GENOMIC DNA]</scope>
    <source>
        <strain evidence="3">CNCM I-4540</strain>
    </source>
</reference>
<evidence type="ECO:0000313" key="2">
    <source>
        <dbReference type="EMBL" id="PDX57373.1"/>
    </source>
</evidence>
<dbReference type="PROSITE" id="PS51782">
    <property type="entry name" value="LYSM"/>
    <property type="match status" value="1"/>
</dbReference>
<evidence type="ECO:0000259" key="1">
    <source>
        <dbReference type="PROSITE" id="PS51782"/>
    </source>
</evidence>
<protein>
    <submittedName>
        <fullName evidence="2">Peptidoglycan-binding protein</fullName>
    </submittedName>
</protein>